<dbReference type="InterPro" id="IPR037185">
    <property type="entry name" value="EmrE-like"/>
</dbReference>
<feature type="transmembrane region" description="Helical" evidence="7">
    <location>
        <begin position="260"/>
        <end position="278"/>
    </location>
</feature>
<feature type="transmembrane region" description="Helical" evidence="7">
    <location>
        <begin position="204"/>
        <end position="227"/>
    </location>
</feature>
<gene>
    <name evidence="9" type="ORF">SAMN04488004_10859</name>
</gene>
<feature type="transmembrane region" description="Helical" evidence="7">
    <location>
        <begin position="147"/>
        <end position="166"/>
    </location>
</feature>
<feature type="compositionally biased region" description="Basic and acidic residues" evidence="6">
    <location>
        <begin position="306"/>
        <end position="315"/>
    </location>
</feature>
<evidence type="ECO:0000256" key="5">
    <source>
        <dbReference type="ARBA" id="ARBA00023136"/>
    </source>
</evidence>
<feature type="transmembrane region" description="Helical" evidence="7">
    <location>
        <begin position="94"/>
        <end position="112"/>
    </location>
</feature>
<organism evidence="9 10">
    <name type="scientific">Loktanella salsilacus</name>
    <dbReference type="NCBI Taxonomy" id="195913"/>
    <lineage>
        <taxon>Bacteria</taxon>
        <taxon>Pseudomonadati</taxon>
        <taxon>Pseudomonadota</taxon>
        <taxon>Alphaproteobacteria</taxon>
        <taxon>Rhodobacterales</taxon>
        <taxon>Roseobacteraceae</taxon>
        <taxon>Loktanella</taxon>
    </lineage>
</organism>
<evidence type="ECO:0000256" key="7">
    <source>
        <dbReference type="SAM" id="Phobius"/>
    </source>
</evidence>
<evidence type="ECO:0000313" key="9">
    <source>
        <dbReference type="EMBL" id="SFL12002.1"/>
    </source>
</evidence>
<accession>A0A1I4F1Y8</accession>
<feature type="transmembrane region" description="Helical" evidence="7">
    <location>
        <begin position="234"/>
        <end position="254"/>
    </location>
</feature>
<feature type="domain" description="EamA" evidence="8">
    <location>
        <begin position="148"/>
        <end position="276"/>
    </location>
</feature>
<comment type="subcellular location">
    <subcellularLocation>
        <location evidence="1">Membrane</location>
        <topology evidence="1">Multi-pass membrane protein</topology>
    </subcellularLocation>
</comment>
<dbReference type="Proteomes" id="UP000199550">
    <property type="component" value="Unassembled WGS sequence"/>
</dbReference>
<dbReference type="Gene3D" id="1.10.3730.20">
    <property type="match status" value="1"/>
</dbReference>
<sequence length="352" mass="37541">MSSNARGALLALLAFGIFATHDVFIKVLGGSYSPIQIVFFSVLLAFPLATVSLMRDATPGTLLPKHPWWMLVRTLAAVVTGFCAFYAFTVLPLAQVYAILFASPLLITILAVPLLGETVRLRRGLAVIVGLVGVLVVLRPGSTQLELGHAAALVSAIGGSLGSIIVRKIGADERPVVLMLFPMLGNFVVMGIALVFVYEPMPIAHIGMLAVISVFAFIAGLLVIAAYKSGEAVIVAPMQYSQILWATAYGMLFFGETPDGATVLGASIIIASGLYIVLRESRSTESGTPVLRTRARFETGTFLRPRPREMDKTAAEPRIVPQSAPSAAARPHLRGLPGRVPPVAEPRRKDSE</sequence>
<dbReference type="STRING" id="195913.SAMN04488004_10859"/>
<evidence type="ECO:0000256" key="1">
    <source>
        <dbReference type="ARBA" id="ARBA00004141"/>
    </source>
</evidence>
<dbReference type="Pfam" id="PF00892">
    <property type="entry name" value="EamA"/>
    <property type="match status" value="2"/>
</dbReference>
<protein>
    <submittedName>
        <fullName evidence="9">Permease of the drug/metabolite transporter (DMT) superfamily</fullName>
    </submittedName>
</protein>
<evidence type="ECO:0000256" key="3">
    <source>
        <dbReference type="ARBA" id="ARBA00022692"/>
    </source>
</evidence>
<reference evidence="9 10" key="1">
    <citation type="submission" date="2016-10" db="EMBL/GenBank/DDBJ databases">
        <authorList>
            <person name="de Groot N.N."/>
        </authorList>
    </citation>
    <scope>NUCLEOTIDE SEQUENCE [LARGE SCALE GENOMIC DNA]</scope>
    <source>
        <strain evidence="9 10">DSM 16199</strain>
    </source>
</reference>
<dbReference type="GO" id="GO:0016020">
    <property type="term" value="C:membrane"/>
    <property type="evidence" value="ECO:0007669"/>
    <property type="project" value="UniProtKB-SubCell"/>
</dbReference>
<feature type="transmembrane region" description="Helical" evidence="7">
    <location>
        <begin position="66"/>
        <end position="88"/>
    </location>
</feature>
<feature type="domain" description="EamA" evidence="8">
    <location>
        <begin position="6"/>
        <end position="138"/>
    </location>
</feature>
<feature type="region of interest" description="Disordered" evidence="6">
    <location>
        <begin position="302"/>
        <end position="352"/>
    </location>
</feature>
<dbReference type="GeneID" id="97892788"/>
<keyword evidence="4 7" id="KW-1133">Transmembrane helix</keyword>
<feature type="transmembrane region" description="Helical" evidence="7">
    <location>
        <begin position="178"/>
        <end position="198"/>
    </location>
</feature>
<feature type="transmembrane region" description="Helical" evidence="7">
    <location>
        <begin position="124"/>
        <end position="141"/>
    </location>
</feature>
<feature type="transmembrane region" description="Helical" evidence="7">
    <location>
        <begin position="35"/>
        <end position="54"/>
    </location>
</feature>
<dbReference type="EMBL" id="FOTF01000008">
    <property type="protein sequence ID" value="SFL12002.1"/>
    <property type="molecule type" value="Genomic_DNA"/>
</dbReference>
<dbReference type="InterPro" id="IPR000620">
    <property type="entry name" value="EamA_dom"/>
</dbReference>
<dbReference type="PANTHER" id="PTHR22911:SF6">
    <property type="entry name" value="SOLUTE CARRIER FAMILY 35 MEMBER G1"/>
    <property type="match status" value="1"/>
</dbReference>
<evidence type="ECO:0000256" key="2">
    <source>
        <dbReference type="ARBA" id="ARBA00009853"/>
    </source>
</evidence>
<evidence type="ECO:0000256" key="6">
    <source>
        <dbReference type="SAM" id="MobiDB-lite"/>
    </source>
</evidence>
<evidence type="ECO:0000256" key="4">
    <source>
        <dbReference type="ARBA" id="ARBA00022989"/>
    </source>
</evidence>
<keyword evidence="3 7" id="KW-0812">Transmembrane</keyword>
<dbReference type="RefSeq" id="WP_090188484.1">
    <property type="nucleotide sequence ID" value="NZ_CAXIDI010000008.1"/>
</dbReference>
<dbReference type="AlphaFoldDB" id="A0A1I4F1Y8"/>
<dbReference type="PANTHER" id="PTHR22911">
    <property type="entry name" value="ACYL-MALONYL CONDENSING ENZYME-RELATED"/>
    <property type="match status" value="1"/>
</dbReference>
<comment type="similarity">
    <text evidence="2">Belongs to the drug/metabolite transporter (DMT) superfamily. 10 TMS drug/metabolite exporter (DME) (TC 2.A.7.3) family.</text>
</comment>
<evidence type="ECO:0000259" key="8">
    <source>
        <dbReference type="Pfam" id="PF00892"/>
    </source>
</evidence>
<proteinExistence type="inferred from homology"/>
<keyword evidence="10" id="KW-1185">Reference proteome</keyword>
<dbReference type="OrthoDB" id="7818056at2"/>
<name>A0A1I4F1Y8_9RHOB</name>
<keyword evidence="5 7" id="KW-0472">Membrane</keyword>
<evidence type="ECO:0000313" key="10">
    <source>
        <dbReference type="Proteomes" id="UP000199550"/>
    </source>
</evidence>
<dbReference type="SUPFAM" id="SSF103481">
    <property type="entry name" value="Multidrug resistance efflux transporter EmrE"/>
    <property type="match status" value="2"/>
</dbReference>